<dbReference type="AlphaFoldDB" id="A0A7S4APZ0"/>
<comment type="similarity">
    <text evidence="1 10">Belongs to the NDC80/HEC1 family.</text>
</comment>
<keyword evidence="9 10" id="KW-0137">Centromere</keyword>
<dbReference type="EMBL" id="HBIX01022817">
    <property type="protein sequence ID" value="CAE0723123.1"/>
    <property type="molecule type" value="Transcribed_RNA"/>
</dbReference>
<protein>
    <recommendedName>
        <fullName evidence="10">Kinetochore protein NDC80</fullName>
    </recommendedName>
</protein>
<dbReference type="Gene3D" id="1.10.418.30">
    <property type="entry name" value="Ncd80 complex, Ncd80 subunit"/>
    <property type="match status" value="1"/>
</dbReference>
<dbReference type="InterPro" id="IPR055260">
    <property type="entry name" value="Ndc80_CH"/>
</dbReference>
<evidence type="ECO:0000256" key="6">
    <source>
        <dbReference type="ARBA" id="ARBA00023054"/>
    </source>
</evidence>
<dbReference type="PANTHER" id="PTHR10643">
    <property type="entry name" value="KINETOCHORE PROTEIN NDC80"/>
    <property type="match status" value="1"/>
</dbReference>
<comment type="subunit">
    <text evidence="10">Component of the NDC80 complex.</text>
</comment>
<evidence type="ECO:0000256" key="5">
    <source>
        <dbReference type="ARBA" id="ARBA00022838"/>
    </source>
</evidence>
<feature type="compositionally biased region" description="Polar residues" evidence="12">
    <location>
        <begin position="73"/>
        <end position="87"/>
    </location>
</feature>
<feature type="domain" description="Kinetochore protein Ndc80 CH" evidence="13">
    <location>
        <begin position="84"/>
        <end position="219"/>
    </location>
</feature>
<dbReference type="InterPro" id="IPR005550">
    <property type="entry name" value="Kinetochore_Ndc80"/>
</dbReference>
<dbReference type="GO" id="GO:0000226">
    <property type="term" value="P:microtubule cytoskeleton organization"/>
    <property type="evidence" value="ECO:0007669"/>
    <property type="project" value="UniProtKB-ARBA"/>
</dbReference>
<dbReference type="FunFam" id="1.10.418.30:FF:000002">
    <property type="entry name" value="NDC80, kinetochore complex component"/>
    <property type="match status" value="1"/>
</dbReference>
<evidence type="ECO:0000313" key="14">
    <source>
        <dbReference type="EMBL" id="CAE0723123.1"/>
    </source>
</evidence>
<proteinExistence type="inferred from homology"/>
<dbReference type="GO" id="GO:0005815">
    <property type="term" value="C:microtubule organizing center"/>
    <property type="evidence" value="ECO:0007669"/>
    <property type="project" value="UniProtKB-ARBA"/>
</dbReference>
<dbReference type="GO" id="GO:0031262">
    <property type="term" value="C:Ndc80 complex"/>
    <property type="evidence" value="ECO:0007669"/>
    <property type="project" value="UniProtKB-UniRule"/>
</dbReference>
<dbReference type="InterPro" id="IPR038273">
    <property type="entry name" value="Ndc80_sf"/>
</dbReference>
<evidence type="ECO:0000256" key="7">
    <source>
        <dbReference type="ARBA" id="ARBA00023242"/>
    </source>
</evidence>
<accession>A0A7S4APZ0</accession>
<keyword evidence="6 11" id="KW-0175">Coiled coil</keyword>
<feature type="compositionally biased region" description="Polar residues" evidence="12">
    <location>
        <begin position="1"/>
        <end position="11"/>
    </location>
</feature>
<feature type="coiled-coil region" evidence="11">
    <location>
        <begin position="501"/>
        <end position="542"/>
    </location>
</feature>
<keyword evidence="3 10" id="KW-0132">Cell division</keyword>
<dbReference type="PANTHER" id="PTHR10643:SF2">
    <property type="entry name" value="KINETOCHORE PROTEIN NDC80 HOMOLOG"/>
    <property type="match status" value="1"/>
</dbReference>
<organism evidence="14">
    <name type="scientific">Pseudo-nitzschia australis</name>
    <dbReference type="NCBI Taxonomy" id="44445"/>
    <lineage>
        <taxon>Eukaryota</taxon>
        <taxon>Sar</taxon>
        <taxon>Stramenopiles</taxon>
        <taxon>Ochrophyta</taxon>
        <taxon>Bacillariophyta</taxon>
        <taxon>Bacillariophyceae</taxon>
        <taxon>Bacillariophycidae</taxon>
        <taxon>Bacillariales</taxon>
        <taxon>Bacillariaceae</taxon>
        <taxon>Pseudo-nitzschia</taxon>
    </lineage>
</organism>
<evidence type="ECO:0000256" key="4">
    <source>
        <dbReference type="ARBA" id="ARBA00022776"/>
    </source>
</evidence>
<dbReference type="GO" id="GO:0051315">
    <property type="term" value="P:attachment of mitotic spindle microtubules to kinetochore"/>
    <property type="evidence" value="ECO:0007669"/>
    <property type="project" value="UniProtKB-UniRule"/>
</dbReference>
<evidence type="ECO:0000256" key="9">
    <source>
        <dbReference type="ARBA" id="ARBA00023328"/>
    </source>
</evidence>
<gene>
    <name evidence="14" type="ORF">PAUS00366_LOCUS15879</name>
</gene>
<keyword evidence="2 10" id="KW-0158">Chromosome</keyword>
<evidence type="ECO:0000256" key="10">
    <source>
        <dbReference type="RuleBase" id="RU368072"/>
    </source>
</evidence>
<dbReference type="GO" id="GO:0005634">
    <property type="term" value="C:nucleus"/>
    <property type="evidence" value="ECO:0007669"/>
    <property type="project" value="UniProtKB-SubCell"/>
</dbReference>
<keyword evidence="5 10" id="KW-0995">Kinetochore</keyword>
<dbReference type="GO" id="GO:0005737">
    <property type="term" value="C:cytoplasm"/>
    <property type="evidence" value="ECO:0007669"/>
    <property type="project" value="UniProtKB-ARBA"/>
</dbReference>
<evidence type="ECO:0000256" key="1">
    <source>
        <dbReference type="ARBA" id="ARBA00007050"/>
    </source>
</evidence>
<comment type="subcellular location">
    <subcellularLocation>
        <location evidence="10">Chromosome</location>
        <location evidence="10">Centromere</location>
        <location evidence="10">Kinetochore</location>
    </subcellularLocation>
    <subcellularLocation>
        <location evidence="10">Nucleus</location>
    </subcellularLocation>
</comment>
<evidence type="ECO:0000259" key="13">
    <source>
        <dbReference type="Pfam" id="PF03801"/>
    </source>
</evidence>
<name>A0A7S4APZ0_9STRA</name>
<evidence type="ECO:0000256" key="11">
    <source>
        <dbReference type="SAM" id="Coils"/>
    </source>
</evidence>
<comment type="function">
    <text evidence="10">Acts as a component of the essential kinetochore-associated NDC80 complex, which is required for chromosome segregation and spindle checkpoint activity.</text>
</comment>
<sequence length="655" mass="74803">MQRTRASSRRQTLGGVGLGNVNIDRRQSVDPSSHAHGSVKRPPRGRASMIPRVGRENMIPPTPASARKDSNRRVSSAMNSGRRQSSVGDRRQSMMPSSAPTITDPRPISSKAYQHESIKELFSYLQKSGYEHPISHKSLSRPSGKDFSNIVTFMLRRVDPHFQDGALKMEDEIAMNFKAMGYPFAVSKTALVAAGSPHTWPTLLAALTWLVKHLQCMESLIFDEDDDHSGQFESVEELESKTDRYFFSYLSASYVAFLKGDEKLREELEMRLADRLEGDDNILMQEIEQMTDQNAAIVEKMNNLSLGDKDLEDLVKKRDSYATDLEQFHDLIDQMDQHVTKLKQKKNDQSEELEETSKNLTTLVSKVQKLKESISNQKLSLEDVQKMRNEQKGVEEAIGRAFVLRDQRRSELWEIESEIEKFWSEVESLVSDYNSHAGDLKILPMLASKGIEMMAAIDKEAALDSNPSKLLAVDLSGNIQPILTPCYAEYSKLISDSKWKYQEALDKLEKSEEAFTEALERHRIVENKIDKCEETMEAEREAQDAKLGVRMREAESIETKVSSLRDPVALEEQMAQFEQQCTELEALRQQYEEDNVARKAAVCEEIDRAILAMQEYDKFCQFKISEVQEYKKSSRSRYGELKIPEIFKTFKAQKD</sequence>
<feature type="coiled-coil region" evidence="11">
    <location>
        <begin position="332"/>
        <end position="387"/>
    </location>
</feature>
<evidence type="ECO:0000256" key="8">
    <source>
        <dbReference type="ARBA" id="ARBA00023306"/>
    </source>
</evidence>
<dbReference type="GO" id="GO:0051301">
    <property type="term" value="P:cell division"/>
    <property type="evidence" value="ECO:0007669"/>
    <property type="project" value="UniProtKB-UniRule"/>
</dbReference>
<reference evidence="14" key="1">
    <citation type="submission" date="2021-01" db="EMBL/GenBank/DDBJ databases">
        <authorList>
            <person name="Corre E."/>
            <person name="Pelletier E."/>
            <person name="Niang G."/>
            <person name="Scheremetjew M."/>
            <person name="Finn R."/>
            <person name="Kale V."/>
            <person name="Holt S."/>
            <person name="Cochrane G."/>
            <person name="Meng A."/>
            <person name="Brown T."/>
            <person name="Cohen L."/>
        </authorList>
    </citation>
    <scope>NUCLEOTIDE SEQUENCE</scope>
    <source>
        <strain evidence="14">10249 10 AB</strain>
    </source>
</reference>
<keyword evidence="7 10" id="KW-0539">Nucleus</keyword>
<keyword evidence="8 10" id="KW-0131">Cell cycle</keyword>
<feature type="region of interest" description="Disordered" evidence="12">
    <location>
        <begin position="1"/>
        <end position="108"/>
    </location>
</feature>
<dbReference type="Pfam" id="PF03801">
    <property type="entry name" value="Ndc80_HEC"/>
    <property type="match status" value="1"/>
</dbReference>
<evidence type="ECO:0000256" key="2">
    <source>
        <dbReference type="ARBA" id="ARBA00022454"/>
    </source>
</evidence>
<keyword evidence="4 10" id="KW-0498">Mitosis</keyword>
<evidence type="ECO:0000256" key="3">
    <source>
        <dbReference type="ARBA" id="ARBA00022618"/>
    </source>
</evidence>
<evidence type="ECO:0000256" key="12">
    <source>
        <dbReference type="SAM" id="MobiDB-lite"/>
    </source>
</evidence>